<name>A0A1W1HI35_9BACT</name>
<dbReference type="Proteomes" id="UP000191931">
    <property type="component" value="Unassembled WGS sequence"/>
</dbReference>
<dbReference type="RefSeq" id="WP_080797959.1">
    <property type="nucleotide sequence ID" value="NZ_LT828540.1"/>
</dbReference>
<evidence type="ECO:0000313" key="1">
    <source>
        <dbReference type="EMBL" id="SLM32134.1"/>
    </source>
</evidence>
<reference evidence="1 2" key="1">
    <citation type="submission" date="2017-03" db="EMBL/GenBank/DDBJ databases">
        <authorList>
            <person name="Afonso C.L."/>
            <person name="Miller P.J."/>
            <person name="Scott M.A."/>
            <person name="Spackman E."/>
            <person name="Goraichik I."/>
            <person name="Dimitrov K.M."/>
            <person name="Suarez D.L."/>
            <person name="Swayne D.E."/>
        </authorList>
    </citation>
    <scope>NUCLEOTIDE SEQUENCE [LARGE SCALE GENOMIC DNA]</scope>
    <source>
        <strain evidence="1">PRJEB14757</strain>
    </source>
</reference>
<evidence type="ECO:0000313" key="2">
    <source>
        <dbReference type="Proteomes" id="UP000191931"/>
    </source>
</evidence>
<accession>A0A1W1HI35</accession>
<gene>
    <name evidence="1" type="ORF">MTBBW1_60034</name>
</gene>
<organism evidence="1 2">
    <name type="scientific">Desulfamplus magnetovallimortis</name>
    <dbReference type="NCBI Taxonomy" id="1246637"/>
    <lineage>
        <taxon>Bacteria</taxon>
        <taxon>Pseudomonadati</taxon>
        <taxon>Thermodesulfobacteriota</taxon>
        <taxon>Desulfobacteria</taxon>
        <taxon>Desulfobacterales</taxon>
        <taxon>Desulfobacteraceae</taxon>
        <taxon>Desulfamplus</taxon>
    </lineage>
</organism>
<protein>
    <submittedName>
        <fullName evidence="1">Uncharacterized protein</fullName>
    </submittedName>
</protein>
<dbReference type="EMBL" id="FWEV01000303">
    <property type="protein sequence ID" value="SLM32134.1"/>
    <property type="molecule type" value="Genomic_DNA"/>
</dbReference>
<keyword evidence="2" id="KW-1185">Reference proteome</keyword>
<proteinExistence type="predicted"/>
<sequence>MQVAGHDEFIVEELKRDPEFLELYIEDVMKEKDPFLFKEGLQYIIKAKGFNFDLEIRIKDNDKEAA</sequence>
<dbReference type="AlphaFoldDB" id="A0A1W1HI35"/>